<dbReference type="AlphaFoldDB" id="A0A9X8WLH3"/>
<keyword evidence="1" id="KW-0812">Transmembrane</keyword>
<keyword evidence="1" id="KW-0472">Membrane</keyword>
<protein>
    <submittedName>
        <fullName evidence="2">Uncharacterized protein</fullName>
    </submittedName>
</protein>
<organism evidence="2 3">
    <name type="scientific">Peribacillus simplex</name>
    <dbReference type="NCBI Taxonomy" id="1478"/>
    <lineage>
        <taxon>Bacteria</taxon>
        <taxon>Bacillati</taxon>
        <taxon>Bacillota</taxon>
        <taxon>Bacilli</taxon>
        <taxon>Bacillales</taxon>
        <taxon>Bacillaceae</taxon>
        <taxon>Peribacillus</taxon>
    </lineage>
</organism>
<reference evidence="2 3" key="1">
    <citation type="submission" date="2017-01" db="EMBL/GenBank/DDBJ databases">
        <authorList>
            <person name="Varghese N."/>
            <person name="Submissions S."/>
        </authorList>
    </citation>
    <scope>NUCLEOTIDE SEQUENCE [LARGE SCALE GENOMIC DNA]</scope>
    <source>
        <strain evidence="2 3">RUG2-6</strain>
    </source>
</reference>
<accession>A0A9X8WLH3</accession>
<name>A0A9X8WLH3_9BACI</name>
<evidence type="ECO:0000256" key="1">
    <source>
        <dbReference type="SAM" id="Phobius"/>
    </source>
</evidence>
<feature type="transmembrane region" description="Helical" evidence="1">
    <location>
        <begin position="20"/>
        <end position="40"/>
    </location>
</feature>
<evidence type="ECO:0000313" key="3">
    <source>
        <dbReference type="Proteomes" id="UP000185829"/>
    </source>
</evidence>
<dbReference type="Proteomes" id="UP000185829">
    <property type="component" value="Unassembled WGS sequence"/>
</dbReference>
<comment type="caution">
    <text evidence="2">The sequence shown here is derived from an EMBL/GenBank/DDBJ whole genome shotgun (WGS) entry which is preliminary data.</text>
</comment>
<sequence length="45" mass="4957">MLGLFLVNIRTPAVTLKSIAAIAYLLIIIRTSIALISKFIKNLKT</sequence>
<evidence type="ECO:0000313" key="2">
    <source>
        <dbReference type="EMBL" id="SIR68616.1"/>
    </source>
</evidence>
<gene>
    <name evidence="2" type="ORF">SAMN05878482_10531</name>
</gene>
<dbReference type="EMBL" id="FTMX01000005">
    <property type="protein sequence ID" value="SIR68616.1"/>
    <property type="molecule type" value="Genomic_DNA"/>
</dbReference>
<proteinExistence type="predicted"/>
<keyword evidence="1" id="KW-1133">Transmembrane helix</keyword>